<evidence type="ECO:0000313" key="6">
    <source>
        <dbReference type="Proteomes" id="UP000283295"/>
    </source>
</evidence>
<protein>
    <recommendedName>
        <fullName evidence="4">Arabinogalactan endo-beta-1,4-galactanase</fullName>
        <ecNumber evidence="4">3.2.1.89</ecNumber>
    </recommendedName>
</protein>
<keyword evidence="3 4" id="KW-0326">Glycosidase</keyword>
<dbReference type="InterPro" id="IPR017853">
    <property type="entry name" value="GH"/>
</dbReference>
<dbReference type="PANTHER" id="PTHR34983">
    <property type="entry name" value="ARABINOGALACTAN ENDO-BETA-1,4-GALACTANASE A"/>
    <property type="match status" value="1"/>
</dbReference>
<dbReference type="GO" id="GO:0045490">
    <property type="term" value="P:pectin catabolic process"/>
    <property type="evidence" value="ECO:0007669"/>
    <property type="project" value="TreeGrafter"/>
</dbReference>
<evidence type="ECO:0000256" key="3">
    <source>
        <dbReference type="ARBA" id="ARBA00023295"/>
    </source>
</evidence>
<organism evidence="5 6">
    <name type="scientific">Coprococcus eutactus</name>
    <dbReference type="NCBI Taxonomy" id="33043"/>
    <lineage>
        <taxon>Bacteria</taxon>
        <taxon>Bacillati</taxon>
        <taxon>Bacillota</taxon>
        <taxon>Clostridia</taxon>
        <taxon>Lachnospirales</taxon>
        <taxon>Lachnospiraceae</taxon>
        <taxon>Coprococcus</taxon>
    </lineage>
</organism>
<comment type="similarity">
    <text evidence="1 4">Belongs to the glycosyl hydrolase 53 family.</text>
</comment>
<dbReference type="Gene3D" id="3.20.20.80">
    <property type="entry name" value="Glycosidases"/>
    <property type="match status" value="1"/>
</dbReference>
<proteinExistence type="inferred from homology"/>
<dbReference type="GO" id="GO:0015926">
    <property type="term" value="F:glucosidase activity"/>
    <property type="evidence" value="ECO:0007669"/>
    <property type="project" value="InterPro"/>
</dbReference>
<evidence type="ECO:0000256" key="2">
    <source>
        <dbReference type="ARBA" id="ARBA00022801"/>
    </source>
</evidence>
<sequence>MADYIKGVDLSAVVEVEELGAKYYDNGVQGDIFDILKNYGVNSVRLRLWNDPYTEDGVPYGAGTNDLEVYKKLAKRAMDHGMSILLDYHYSDFWADPGKQRVPKAWRGMDADQLEQAVYDYTRETLLEMKAAGVLPQLVQVGNELTNGLMWPLGQKPEYDNIAKFVSAGIRAVRSVDSDIPVMIHLDNGGNNPMYVDWFDHYMERGEDFDIIGMSYYPFWHGTMKELEANMRDMADRYGKKIVIAEVSMGFTMEDYADYEKLGPDDRKGYATKTSLVENLDYPMTPEGQAEFMNDIMKLIDDVPGGDGFYYWEAGWIPVPGSGWATEGALSYIEESGPCGNEWANQALFDYDGHALPALKTIRDYKPAHDDYPLK</sequence>
<dbReference type="OrthoDB" id="9768786at2"/>
<dbReference type="Pfam" id="PF07745">
    <property type="entry name" value="Glyco_hydro_53"/>
    <property type="match status" value="1"/>
</dbReference>
<evidence type="ECO:0000256" key="1">
    <source>
        <dbReference type="ARBA" id="ARBA00010687"/>
    </source>
</evidence>
<keyword evidence="2 4" id="KW-0378">Hydrolase</keyword>
<dbReference type="EC" id="3.2.1.89" evidence="4"/>
<evidence type="ECO:0000256" key="4">
    <source>
        <dbReference type="RuleBase" id="RU361192"/>
    </source>
</evidence>
<dbReference type="InterPro" id="IPR011683">
    <property type="entry name" value="Glyco_hydro_53"/>
</dbReference>
<dbReference type="Proteomes" id="UP000283295">
    <property type="component" value="Unassembled WGS sequence"/>
</dbReference>
<dbReference type="AlphaFoldDB" id="A0A412IW70"/>
<comment type="caution">
    <text evidence="5">The sequence shown here is derived from an EMBL/GenBank/DDBJ whole genome shotgun (WGS) entry which is preliminary data.</text>
</comment>
<dbReference type="PANTHER" id="PTHR34983:SF2">
    <property type="entry name" value="ENDO-BETA-1,4-GALACTANASE"/>
    <property type="match status" value="1"/>
</dbReference>
<name>A0A412IW70_9FIRM</name>
<accession>A0A412IW70</accession>
<dbReference type="GO" id="GO:0031218">
    <property type="term" value="F:arabinogalactan endo-1,4-beta-galactosidase activity"/>
    <property type="evidence" value="ECO:0007669"/>
    <property type="project" value="UniProtKB-EC"/>
</dbReference>
<dbReference type="SUPFAM" id="SSF51445">
    <property type="entry name" value="(Trans)glycosidases"/>
    <property type="match status" value="1"/>
</dbReference>
<dbReference type="EMBL" id="QRVK01000001">
    <property type="protein sequence ID" value="RGS44308.1"/>
    <property type="molecule type" value="Genomic_DNA"/>
</dbReference>
<gene>
    <name evidence="5" type="ORF">DWX94_00465</name>
</gene>
<evidence type="ECO:0000313" key="5">
    <source>
        <dbReference type="EMBL" id="RGS44308.1"/>
    </source>
</evidence>
<reference evidence="5 6" key="1">
    <citation type="submission" date="2018-08" db="EMBL/GenBank/DDBJ databases">
        <title>A genome reference for cultivated species of the human gut microbiota.</title>
        <authorList>
            <person name="Zou Y."/>
            <person name="Xue W."/>
            <person name="Luo G."/>
        </authorList>
    </citation>
    <scope>NUCLEOTIDE SEQUENCE [LARGE SCALE GENOMIC DNA]</scope>
    <source>
        <strain evidence="5 6">AF22-21</strain>
    </source>
</reference>
<comment type="catalytic activity">
    <reaction evidence="4">
        <text>The enzyme specifically hydrolyzes (1-&gt;4)-beta-D-galactosidic linkages in type I arabinogalactans.</text>
        <dbReference type="EC" id="3.2.1.89"/>
    </reaction>
</comment>